<feature type="region of interest" description="Disordered" evidence="1">
    <location>
        <begin position="47"/>
        <end position="76"/>
    </location>
</feature>
<evidence type="ECO:0000256" key="2">
    <source>
        <dbReference type="SAM" id="Phobius"/>
    </source>
</evidence>
<keyword evidence="2" id="KW-1133">Transmembrane helix</keyword>
<protein>
    <submittedName>
        <fullName evidence="3">Uncharacterized protein</fullName>
    </submittedName>
</protein>
<dbReference type="AlphaFoldDB" id="A0AAP0KG81"/>
<evidence type="ECO:0000313" key="3">
    <source>
        <dbReference type="EMBL" id="KAK9151173.1"/>
    </source>
</evidence>
<gene>
    <name evidence="3" type="ORF">Syun_009482</name>
</gene>
<proteinExistence type="predicted"/>
<reference evidence="3 4" key="1">
    <citation type="submission" date="2024-01" db="EMBL/GenBank/DDBJ databases">
        <title>Genome assemblies of Stephania.</title>
        <authorList>
            <person name="Yang L."/>
        </authorList>
    </citation>
    <scope>NUCLEOTIDE SEQUENCE [LARGE SCALE GENOMIC DNA]</scope>
    <source>
        <strain evidence="3">YNDBR</strain>
        <tissue evidence="3">Leaf</tissue>
    </source>
</reference>
<keyword evidence="4" id="KW-1185">Reference proteome</keyword>
<keyword evidence="2" id="KW-0472">Membrane</keyword>
<dbReference type="Proteomes" id="UP001420932">
    <property type="component" value="Unassembled WGS sequence"/>
</dbReference>
<sequence length="118" mass="13630">MISIERNKNQAKAENRANPWTSIRRYRIRYKTFNLLQETIIYVGFADGEPNPSLHNSRDVNRSKPYSMLGSPSKSNLDRSELQQVIGFSISIIELHVFSISIIELHVMLYHLLDILIG</sequence>
<evidence type="ECO:0000256" key="1">
    <source>
        <dbReference type="SAM" id="MobiDB-lite"/>
    </source>
</evidence>
<evidence type="ECO:0000313" key="4">
    <source>
        <dbReference type="Proteomes" id="UP001420932"/>
    </source>
</evidence>
<accession>A0AAP0KG81</accession>
<keyword evidence="2" id="KW-0812">Transmembrane</keyword>
<dbReference type="EMBL" id="JBBNAF010000004">
    <property type="protein sequence ID" value="KAK9151173.1"/>
    <property type="molecule type" value="Genomic_DNA"/>
</dbReference>
<feature type="transmembrane region" description="Helical" evidence="2">
    <location>
        <begin position="85"/>
        <end position="113"/>
    </location>
</feature>
<comment type="caution">
    <text evidence="3">The sequence shown here is derived from an EMBL/GenBank/DDBJ whole genome shotgun (WGS) entry which is preliminary data.</text>
</comment>
<name>A0AAP0KG81_9MAGN</name>
<organism evidence="3 4">
    <name type="scientific">Stephania yunnanensis</name>
    <dbReference type="NCBI Taxonomy" id="152371"/>
    <lineage>
        <taxon>Eukaryota</taxon>
        <taxon>Viridiplantae</taxon>
        <taxon>Streptophyta</taxon>
        <taxon>Embryophyta</taxon>
        <taxon>Tracheophyta</taxon>
        <taxon>Spermatophyta</taxon>
        <taxon>Magnoliopsida</taxon>
        <taxon>Ranunculales</taxon>
        <taxon>Menispermaceae</taxon>
        <taxon>Menispermoideae</taxon>
        <taxon>Cissampelideae</taxon>
        <taxon>Stephania</taxon>
    </lineage>
</organism>